<dbReference type="EMBL" id="LR743507">
    <property type="protein sequence ID" value="CAA2106025.1"/>
    <property type="molecule type" value="Genomic_DNA"/>
</dbReference>
<dbReference type="RefSeq" id="WP_339091121.1">
    <property type="nucleotide sequence ID" value="NZ_LR743507.1"/>
</dbReference>
<feature type="transmembrane region" description="Helical" evidence="1">
    <location>
        <begin position="39"/>
        <end position="70"/>
    </location>
</feature>
<evidence type="ECO:0000313" key="2">
    <source>
        <dbReference type="EMBL" id="CAA2106025.1"/>
    </source>
</evidence>
<evidence type="ECO:0000256" key="1">
    <source>
        <dbReference type="SAM" id="Phobius"/>
    </source>
</evidence>
<feature type="transmembrane region" description="Helical" evidence="1">
    <location>
        <begin position="12"/>
        <end position="33"/>
    </location>
</feature>
<keyword evidence="1" id="KW-0812">Transmembrane</keyword>
<keyword evidence="1" id="KW-1133">Transmembrane helix</keyword>
<organism evidence="2">
    <name type="scientific">Variovorax paradoxus</name>
    <dbReference type="NCBI Taxonomy" id="34073"/>
    <lineage>
        <taxon>Bacteria</taxon>
        <taxon>Pseudomonadati</taxon>
        <taxon>Pseudomonadota</taxon>
        <taxon>Betaproteobacteria</taxon>
        <taxon>Burkholderiales</taxon>
        <taxon>Comamonadaceae</taxon>
        <taxon>Variovorax</taxon>
    </lineage>
</organism>
<keyword evidence="1" id="KW-0472">Membrane</keyword>
<reference evidence="2" key="1">
    <citation type="submission" date="2019-12" db="EMBL/GenBank/DDBJ databases">
        <authorList>
            <person name="Cremers G."/>
        </authorList>
    </citation>
    <scope>NUCLEOTIDE SEQUENCE</scope>
    <source>
        <strain evidence="2">Vvax</strain>
    </source>
</reference>
<gene>
    <name evidence="2" type="ORF">VVAX_03543</name>
</gene>
<accession>A0A679JBF0</accession>
<name>A0A679JBF0_VARPD</name>
<dbReference type="AlphaFoldDB" id="A0A679JBF0"/>
<protein>
    <submittedName>
        <fullName evidence="2">Uncharacterized protein</fullName>
    </submittedName>
</protein>
<proteinExistence type="predicted"/>
<sequence>MKAATITRALAAGASLLAVVGAVALSALLWFIVLGAAGIGLVVAGVYVLAGLGWALIAAGVFLLLVTALVGRGMNHA</sequence>